<dbReference type="AlphaFoldDB" id="A0AAP0JT92"/>
<comment type="caution">
    <text evidence="2">The sequence shown here is derived from an EMBL/GenBank/DDBJ whole genome shotgun (WGS) entry which is preliminary data.</text>
</comment>
<protein>
    <submittedName>
        <fullName evidence="2">Uncharacterized protein</fullName>
    </submittedName>
</protein>
<dbReference type="PANTHER" id="PTHR31016:SF2">
    <property type="entry name" value="OS04G0228100 PROTEIN"/>
    <property type="match status" value="1"/>
</dbReference>
<sequence length="321" mass="35784">MAVSLDASSPAHLNKELGISMNSSPLLSPSSEKRFWSTLRSRVDTLLDNGKRRVSSNVDDHGNRLKEDCLLLLRGFDSISSSLSQLTSNIDSALEGARVLAKPSLTEAVNKNGDDPGVEEVDDNGNKRGMKRKFEVSDTEKAGEENEESLKNGKLTKAKSLAVAMANKAGWLARELKSIKSDLCFMQERSALLEEENRRLREGYEKGDRPDEDDLVRLQLEALLAEKSRLATENANLIRENQCLRQLVEYHQFTAQDLSASYEEFIQGMQLDFSSPPPKIDEAKGRYGNIISDSEAPETPQTDFFSFSNTLDGECRSEERS</sequence>
<organism evidence="2 3">
    <name type="scientific">Stephania cephalantha</name>
    <dbReference type="NCBI Taxonomy" id="152367"/>
    <lineage>
        <taxon>Eukaryota</taxon>
        <taxon>Viridiplantae</taxon>
        <taxon>Streptophyta</taxon>
        <taxon>Embryophyta</taxon>
        <taxon>Tracheophyta</taxon>
        <taxon>Spermatophyta</taxon>
        <taxon>Magnoliopsida</taxon>
        <taxon>Ranunculales</taxon>
        <taxon>Menispermaceae</taxon>
        <taxon>Menispermoideae</taxon>
        <taxon>Cissampelideae</taxon>
        <taxon>Stephania</taxon>
    </lineage>
</organism>
<gene>
    <name evidence="2" type="ORF">Scep_009418</name>
</gene>
<feature type="region of interest" description="Disordered" evidence="1">
    <location>
        <begin position="290"/>
        <end position="321"/>
    </location>
</feature>
<feature type="compositionally biased region" description="Polar residues" evidence="1">
    <location>
        <begin position="299"/>
        <end position="311"/>
    </location>
</feature>
<evidence type="ECO:0000313" key="2">
    <source>
        <dbReference type="EMBL" id="KAK9139737.1"/>
    </source>
</evidence>
<dbReference type="PANTHER" id="PTHR31016">
    <property type="entry name" value="OS04G0228100 PROTEIN"/>
    <property type="match status" value="1"/>
</dbReference>
<proteinExistence type="predicted"/>
<feature type="compositionally biased region" description="Basic and acidic residues" evidence="1">
    <location>
        <begin position="132"/>
        <end position="151"/>
    </location>
</feature>
<dbReference type="EMBL" id="JBBNAG010000004">
    <property type="protein sequence ID" value="KAK9139737.1"/>
    <property type="molecule type" value="Genomic_DNA"/>
</dbReference>
<evidence type="ECO:0000256" key="1">
    <source>
        <dbReference type="SAM" id="MobiDB-lite"/>
    </source>
</evidence>
<keyword evidence="3" id="KW-1185">Reference proteome</keyword>
<evidence type="ECO:0000313" key="3">
    <source>
        <dbReference type="Proteomes" id="UP001419268"/>
    </source>
</evidence>
<dbReference type="Proteomes" id="UP001419268">
    <property type="component" value="Unassembled WGS sequence"/>
</dbReference>
<feature type="region of interest" description="Disordered" evidence="1">
    <location>
        <begin position="107"/>
        <end position="151"/>
    </location>
</feature>
<accession>A0AAP0JT92</accession>
<reference evidence="2 3" key="1">
    <citation type="submission" date="2024-01" db="EMBL/GenBank/DDBJ databases">
        <title>Genome assemblies of Stephania.</title>
        <authorList>
            <person name="Yang L."/>
        </authorList>
    </citation>
    <scope>NUCLEOTIDE SEQUENCE [LARGE SCALE GENOMIC DNA]</scope>
    <source>
        <strain evidence="2">JXDWG</strain>
        <tissue evidence="2">Leaf</tissue>
    </source>
</reference>
<name>A0AAP0JT92_9MAGN</name>